<comment type="caution">
    <text evidence="3">The sequence shown here is derived from an EMBL/GenBank/DDBJ whole genome shotgun (WGS) entry which is preliminary data.</text>
</comment>
<comment type="similarity">
    <text evidence="1">Belongs to the GSP E family.</text>
</comment>
<sequence length="195" mass="22381">MLRCSIAHLNRYRCCTLIERLWSRGRKETEFPVILPVRNWVEISRINKIPVQQSFSAQLNSYMSCAMNTGHDGSLTTLHANAPREAVERLVTMVRFAVELPPDAIEAQIGNALDLIVQTARRPGGARCISEIAEVSFDHGRRRCVVRTLYRWEVGQEAGFWLDYPQWVDRLAPMGLADRREVKAWMRSLDLRQSA</sequence>
<accession>A0A3N0AQA6</accession>
<proteinExistence type="inferred from homology"/>
<dbReference type="EMBL" id="QICA01000017">
    <property type="protein sequence ID" value="RNL37003.1"/>
    <property type="molecule type" value="Genomic_DNA"/>
</dbReference>
<protein>
    <recommendedName>
        <fullName evidence="2">Bacterial type II secretion system protein E domain-containing protein</fullName>
    </recommendedName>
</protein>
<evidence type="ECO:0000313" key="3">
    <source>
        <dbReference type="EMBL" id="RNL37003.1"/>
    </source>
</evidence>
<evidence type="ECO:0000259" key="2">
    <source>
        <dbReference type="Pfam" id="PF00437"/>
    </source>
</evidence>
<dbReference type="InterPro" id="IPR027417">
    <property type="entry name" value="P-loop_NTPase"/>
</dbReference>
<organism evidence="3 4">
    <name type="scientific">Adlercreutzia equolifaciens subsp. celatus DSM 18785</name>
    <dbReference type="NCBI Taxonomy" id="1121021"/>
    <lineage>
        <taxon>Bacteria</taxon>
        <taxon>Bacillati</taxon>
        <taxon>Actinomycetota</taxon>
        <taxon>Coriobacteriia</taxon>
        <taxon>Eggerthellales</taxon>
        <taxon>Eggerthellaceae</taxon>
        <taxon>Adlercreutzia</taxon>
    </lineage>
</organism>
<reference evidence="3 4" key="1">
    <citation type="journal article" date="2019" name="Microbiol. Resour. Announc.">
        <title>Draft Genome Sequences of Type Strains of Gordonibacter faecihominis, Paraeggerthella hongkongensis, Parvibacter caecicola,Slackia equolifaciens, Slackia faecicanis, and Slackia isoflavoniconvertens.</title>
        <authorList>
            <person name="Danylec N."/>
            <person name="Stoll D.A."/>
            <person name="Dotsch A."/>
            <person name="Huch M."/>
        </authorList>
    </citation>
    <scope>NUCLEOTIDE SEQUENCE [LARGE SCALE GENOMIC DNA]</scope>
    <source>
        <strain evidence="3 4">DSM 18785</strain>
    </source>
</reference>
<name>A0A3N0AQA6_9ACTN</name>
<dbReference type="InterPro" id="IPR001482">
    <property type="entry name" value="T2SS/T4SS_dom"/>
</dbReference>
<dbReference type="Pfam" id="PF00437">
    <property type="entry name" value="T2SSE"/>
    <property type="match status" value="1"/>
</dbReference>
<keyword evidence="4" id="KW-1185">Reference proteome</keyword>
<dbReference type="AlphaFoldDB" id="A0A3N0AQA6"/>
<evidence type="ECO:0000313" key="4">
    <source>
        <dbReference type="Proteomes" id="UP000278327"/>
    </source>
</evidence>
<dbReference type="Gene3D" id="3.40.50.300">
    <property type="entry name" value="P-loop containing nucleotide triphosphate hydrolases"/>
    <property type="match status" value="1"/>
</dbReference>
<dbReference type="Proteomes" id="UP000278327">
    <property type="component" value="Unassembled WGS sequence"/>
</dbReference>
<feature type="domain" description="Bacterial type II secretion system protein E" evidence="2">
    <location>
        <begin position="65"/>
        <end position="119"/>
    </location>
</feature>
<evidence type="ECO:0000256" key="1">
    <source>
        <dbReference type="ARBA" id="ARBA00006611"/>
    </source>
</evidence>
<gene>
    <name evidence="3" type="ORF">DMP10_09555</name>
</gene>